<proteinExistence type="predicted"/>
<evidence type="ECO:0000313" key="1">
    <source>
        <dbReference type="EMBL" id="CBK20090.2"/>
    </source>
</evidence>
<accession>D8LWA1</accession>
<name>D8LWA1_BLAHO</name>
<dbReference type="GeneID" id="24917781"/>
<sequence>MHSTLADYLVSEKEVWCYLDKKLQRHGNCLSIIDDSKVFTVHYDHGKMDGIGYLFDNGQVLQEYVFSQGALESTSSYSVIIDVIDIDTGTRFEGLTYDRKPYGYGELYDDDGNKIYEGILINWKKYGYGISYNGSGAIEYEGYWFDNKYHGDGIKYAINGDVIVSGSFLNNIFVTDEYSGDGKRLCTSLTQVELTHPTCLNEIKFQGYNFERIIIANNYYCKVGKCSITNMPALYSLEIYNYCFTEKSSQLIVENCPNLSIIYIGENSFTKYSLKINSNFTWGAVI</sequence>
<gene>
    <name evidence="1" type="ORF">GSBLH_T00000472001</name>
</gene>
<evidence type="ECO:0008006" key="3">
    <source>
        <dbReference type="Google" id="ProtNLM"/>
    </source>
</evidence>
<dbReference type="Gene3D" id="2.20.110.10">
    <property type="entry name" value="Histone H3 K4-specific methyltransferase SET7/9 N-terminal domain"/>
    <property type="match status" value="1"/>
</dbReference>
<keyword evidence="2" id="KW-1185">Reference proteome</keyword>
<dbReference type="SUPFAM" id="SSF82185">
    <property type="entry name" value="Histone H3 K4-specific methyltransferase SET7/9 N-terminal domain"/>
    <property type="match status" value="2"/>
</dbReference>
<dbReference type="SUPFAM" id="SSF52058">
    <property type="entry name" value="L domain-like"/>
    <property type="match status" value="1"/>
</dbReference>
<dbReference type="InParanoid" id="D8LWA1"/>
<dbReference type="AlphaFoldDB" id="D8LWA1"/>
<protein>
    <recommendedName>
        <fullName evidence="3">MORN repeat protein</fullName>
    </recommendedName>
</protein>
<organism evidence="1">
    <name type="scientific">Blastocystis hominis</name>
    <dbReference type="NCBI Taxonomy" id="12968"/>
    <lineage>
        <taxon>Eukaryota</taxon>
        <taxon>Sar</taxon>
        <taxon>Stramenopiles</taxon>
        <taxon>Bigyra</taxon>
        <taxon>Opalozoa</taxon>
        <taxon>Opalinata</taxon>
        <taxon>Blastocystidae</taxon>
        <taxon>Blastocystis</taxon>
    </lineage>
</organism>
<dbReference type="OrthoDB" id="270720at2759"/>
<evidence type="ECO:0000313" key="2">
    <source>
        <dbReference type="Proteomes" id="UP000008312"/>
    </source>
</evidence>
<reference evidence="1" key="1">
    <citation type="submission" date="2010-02" db="EMBL/GenBank/DDBJ databases">
        <title>Sequencing and annotation of the Blastocystis hominis genome.</title>
        <authorList>
            <person name="Wincker P."/>
        </authorList>
    </citation>
    <scope>NUCLEOTIDE SEQUENCE</scope>
    <source>
        <strain evidence="1">Singapore isolate B</strain>
    </source>
</reference>
<dbReference type="Proteomes" id="UP000008312">
    <property type="component" value="Unassembled WGS sequence"/>
</dbReference>
<dbReference type="EMBL" id="FN668638">
    <property type="protein sequence ID" value="CBK20090.2"/>
    <property type="molecule type" value="Genomic_DNA"/>
</dbReference>
<dbReference type="RefSeq" id="XP_012894138.1">
    <property type="nucleotide sequence ID" value="XM_013038684.1"/>
</dbReference>